<accession>A0A9W9JNN2</accession>
<name>A0A9W9JNN2_9EURO</name>
<evidence type="ECO:0000256" key="1">
    <source>
        <dbReference type="SAM" id="MobiDB-lite"/>
    </source>
</evidence>
<keyword evidence="3" id="KW-1185">Reference proteome</keyword>
<evidence type="ECO:0000313" key="2">
    <source>
        <dbReference type="EMBL" id="KAJ5198240.1"/>
    </source>
</evidence>
<dbReference type="RefSeq" id="XP_058306668.1">
    <property type="nucleotide sequence ID" value="XM_058454419.1"/>
</dbReference>
<feature type="region of interest" description="Disordered" evidence="1">
    <location>
        <begin position="1"/>
        <end position="108"/>
    </location>
</feature>
<dbReference type="EMBL" id="JAPQKR010000014">
    <property type="protein sequence ID" value="KAJ5198240.1"/>
    <property type="molecule type" value="Genomic_DNA"/>
</dbReference>
<dbReference type="GeneID" id="83181720"/>
<dbReference type="OrthoDB" id="5431298at2759"/>
<feature type="compositionally biased region" description="Low complexity" evidence="1">
    <location>
        <begin position="71"/>
        <end position="90"/>
    </location>
</feature>
<gene>
    <name evidence="2" type="ORF">N7498_007357</name>
</gene>
<dbReference type="AlphaFoldDB" id="A0A9W9JNN2"/>
<protein>
    <submittedName>
        <fullName evidence="2">Uncharacterized protein</fullName>
    </submittedName>
</protein>
<comment type="caution">
    <text evidence="2">The sequence shown here is derived from an EMBL/GenBank/DDBJ whole genome shotgun (WGS) entry which is preliminary data.</text>
</comment>
<reference evidence="2" key="1">
    <citation type="submission" date="2022-12" db="EMBL/GenBank/DDBJ databases">
        <authorList>
            <person name="Petersen C."/>
        </authorList>
    </citation>
    <scope>NUCLEOTIDE SEQUENCE</scope>
    <source>
        <strain evidence="2">IBT 15544</strain>
    </source>
</reference>
<sequence length="158" mass="17424">MPQTPPASRIPPEFLAIPKETSFPELPDTGFYRQRAELASHSQSELINVPHNQRGHPNPRLQSCLHHKPGSRSLDPISSSDTSSPRSPDSGKTPELTSRETARRVITPDGVVLGANLDRYSVPVVLASEPEEKGQQSDSEHVMSFMNYDRVGVGMTER</sequence>
<dbReference type="Proteomes" id="UP001150904">
    <property type="component" value="Unassembled WGS sequence"/>
</dbReference>
<reference evidence="2" key="2">
    <citation type="journal article" date="2023" name="IMA Fungus">
        <title>Comparative genomic study of the Penicillium genus elucidates a diverse pangenome and 15 lateral gene transfer events.</title>
        <authorList>
            <person name="Petersen C."/>
            <person name="Sorensen T."/>
            <person name="Nielsen M.R."/>
            <person name="Sondergaard T.E."/>
            <person name="Sorensen J.L."/>
            <person name="Fitzpatrick D.A."/>
            <person name="Frisvad J.C."/>
            <person name="Nielsen K.L."/>
        </authorList>
    </citation>
    <scope>NUCLEOTIDE SEQUENCE</scope>
    <source>
        <strain evidence="2">IBT 15544</strain>
    </source>
</reference>
<organism evidence="2 3">
    <name type="scientific">Penicillium cinerascens</name>
    <dbReference type="NCBI Taxonomy" id="70096"/>
    <lineage>
        <taxon>Eukaryota</taxon>
        <taxon>Fungi</taxon>
        <taxon>Dikarya</taxon>
        <taxon>Ascomycota</taxon>
        <taxon>Pezizomycotina</taxon>
        <taxon>Eurotiomycetes</taxon>
        <taxon>Eurotiomycetidae</taxon>
        <taxon>Eurotiales</taxon>
        <taxon>Aspergillaceae</taxon>
        <taxon>Penicillium</taxon>
    </lineage>
</organism>
<proteinExistence type="predicted"/>
<evidence type="ECO:0000313" key="3">
    <source>
        <dbReference type="Proteomes" id="UP001150904"/>
    </source>
</evidence>